<accession>A0A8S5UFB8</accession>
<protein>
    <submittedName>
        <fullName evidence="1">Uncharacterized protein</fullName>
    </submittedName>
</protein>
<organism evidence="1">
    <name type="scientific">Myoviridae sp. ctcyQ27</name>
    <dbReference type="NCBI Taxonomy" id="2825139"/>
    <lineage>
        <taxon>Viruses</taxon>
        <taxon>Duplodnaviria</taxon>
        <taxon>Heunggongvirae</taxon>
        <taxon>Uroviricota</taxon>
        <taxon>Caudoviricetes</taxon>
    </lineage>
</organism>
<dbReference type="EMBL" id="BK016080">
    <property type="protein sequence ID" value="DAF93123.1"/>
    <property type="molecule type" value="Genomic_DNA"/>
</dbReference>
<reference evidence="1" key="1">
    <citation type="journal article" date="2021" name="Proc. Natl. Acad. Sci. U.S.A.">
        <title>A Catalog of Tens of Thousands of Viruses from Human Metagenomes Reveals Hidden Associations with Chronic Diseases.</title>
        <authorList>
            <person name="Tisza M.J."/>
            <person name="Buck C.B."/>
        </authorList>
    </citation>
    <scope>NUCLEOTIDE SEQUENCE</scope>
    <source>
        <strain evidence="1">CtcyQ27</strain>
    </source>
</reference>
<proteinExistence type="predicted"/>
<sequence>MAKFITDDTKDSLAKDFYDFCNGIISQVESLHGIFNDDVYSNIIHEFINVVKKEYELYDKFVGPINHVRRFYPNATYKNTINKLNKLDPEVIRKEIERYGD</sequence>
<name>A0A8S5UFB8_9CAUD</name>
<evidence type="ECO:0000313" key="1">
    <source>
        <dbReference type="EMBL" id="DAF93123.1"/>
    </source>
</evidence>